<dbReference type="InterPro" id="IPR027783">
    <property type="entry name" value="Bacterial_PH-related"/>
</dbReference>
<protein>
    <recommendedName>
        <fullName evidence="2">Bacterial Pleckstrin homology domain-containing protein</fullName>
    </recommendedName>
</protein>
<gene>
    <name evidence="3" type="ORF">HNQ50_002978</name>
</gene>
<keyword evidence="1" id="KW-0472">Membrane</keyword>
<keyword evidence="4" id="KW-1185">Reference proteome</keyword>
<evidence type="ECO:0000313" key="3">
    <source>
        <dbReference type="EMBL" id="MBB5192237.1"/>
    </source>
</evidence>
<comment type="caution">
    <text evidence="3">The sequence shown here is derived from an EMBL/GenBank/DDBJ whole genome shotgun (WGS) entry which is preliminary data.</text>
</comment>
<dbReference type="RefSeq" id="WP_184101923.1">
    <property type="nucleotide sequence ID" value="NZ_JACHHN010000006.1"/>
</dbReference>
<dbReference type="AlphaFoldDB" id="A0A840RGR2"/>
<feature type="transmembrane region" description="Helical" evidence="1">
    <location>
        <begin position="12"/>
        <end position="31"/>
    </location>
</feature>
<keyword evidence="1" id="KW-1133">Transmembrane helix</keyword>
<keyword evidence="1" id="KW-0812">Transmembrane</keyword>
<accession>A0A840RGR2</accession>
<proteinExistence type="predicted"/>
<feature type="transmembrane region" description="Helical" evidence="1">
    <location>
        <begin position="43"/>
        <end position="63"/>
    </location>
</feature>
<evidence type="ECO:0000259" key="2">
    <source>
        <dbReference type="Pfam" id="PF10882"/>
    </source>
</evidence>
<dbReference type="EMBL" id="JACHHN010000006">
    <property type="protein sequence ID" value="MBB5192237.1"/>
    <property type="molecule type" value="Genomic_DNA"/>
</dbReference>
<sequence>MRFAVAPWPASLKLTSAACTITLGLAALVLYHVLSITPRINPALAWLTLLPLLILLTSALYIIRGYRIEGTTLIIERPCFSTRIPLTGLVSARLDPAACKGSLRLRGNSGLFSFSGLYSSKTLGRYRLYATDSRCAVVIVLPQRTVVITPELPHALLEYLRGQLPH</sequence>
<evidence type="ECO:0000256" key="1">
    <source>
        <dbReference type="SAM" id="Phobius"/>
    </source>
</evidence>
<evidence type="ECO:0000313" key="4">
    <source>
        <dbReference type="Proteomes" id="UP000543030"/>
    </source>
</evidence>
<feature type="domain" description="Bacterial Pleckstrin homology" evidence="2">
    <location>
        <begin position="65"/>
        <end position="162"/>
    </location>
</feature>
<organism evidence="3 4">
    <name type="scientific">Silvimonas terrae</name>
    <dbReference type="NCBI Taxonomy" id="300266"/>
    <lineage>
        <taxon>Bacteria</taxon>
        <taxon>Pseudomonadati</taxon>
        <taxon>Pseudomonadota</taxon>
        <taxon>Betaproteobacteria</taxon>
        <taxon>Neisseriales</taxon>
        <taxon>Chitinibacteraceae</taxon>
        <taxon>Silvimonas</taxon>
    </lineage>
</organism>
<name>A0A840RGR2_9NEIS</name>
<reference evidence="3 4" key="1">
    <citation type="submission" date="2020-08" db="EMBL/GenBank/DDBJ databases">
        <title>Genomic Encyclopedia of Type Strains, Phase IV (KMG-IV): sequencing the most valuable type-strain genomes for metagenomic binning, comparative biology and taxonomic classification.</title>
        <authorList>
            <person name="Goeker M."/>
        </authorList>
    </citation>
    <scope>NUCLEOTIDE SEQUENCE [LARGE SCALE GENOMIC DNA]</scope>
    <source>
        <strain evidence="3 4">DSM 18233</strain>
    </source>
</reference>
<dbReference type="Pfam" id="PF10882">
    <property type="entry name" value="bPH_5"/>
    <property type="match status" value="1"/>
</dbReference>
<dbReference type="Proteomes" id="UP000543030">
    <property type="component" value="Unassembled WGS sequence"/>
</dbReference>